<dbReference type="Pfam" id="PF22888">
    <property type="entry name" value="FIMAH"/>
    <property type="match status" value="1"/>
</dbReference>
<organism evidence="4 5">
    <name type="scientific">Actinoplanes philippinensis</name>
    <dbReference type="NCBI Taxonomy" id="35752"/>
    <lineage>
        <taxon>Bacteria</taxon>
        <taxon>Bacillati</taxon>
        <taxon>Actinomycetota</taxon>
        <taxon>Actinomycetes</taxon>
        <taxon>Micromonosporales</taxon>
        <taxon>Micromonosporaceae</taxon>
        <taxon>Actinoplanes</taxon>
    </lineage>
</organism>
<dbReference type="AlphaFoldDB" id="A0A1I2K5E9"/>
<evidence type="ECO:0000259" key="3">
    <source>
        <dbReference type="Pfam" id="PF22888"/>
    </source>
</evidence>
<evidence type="ECO:0000256" key="1">
    <source>
        <dbReference type="SAM" id="MobiDB-lite"/>
    </source>
</evidence>
<evidence type="ECO:0000313" key="4">
    <source>
        <dbReference type="EMBL" id="SFF61578.1"/>
    </source>
</evidence>
<protein>
    <recommendedName>
        <fullName evidence="3">FIMAH domain-containing protein</fullName>
    </recommendedName>
</protein>
<dbReference type="STRING" id="35752.SAMN05421541_11555"/>
<feature type="compositionally biased region" description="Low complexity" evidence="1">
    <location>
        <begin position="66"/>
        <end position="79"/>
    </location>
</feature>
<keyword evidence="2" id="KW-0472">Membrane</keyword>
<keyword evidence="2" id="KW-0812">Transmembrane</keyword>
<keyword evidence="5" id="KW-1185">Reference proteome</keyword>
<dbReference type="EMBL" id="FONV01000015">
    <property type="protein sequence ID" value="SFF61578.1"/>
    <property type="molecule type" value="Genomic_DNA"/>
</dbReference>
<gene>
    <name evidence="4" type="ORF">SAMN05421541_11555</name>
</gene>
<evidence type="ECO:0000256" key="2">
    <source>
        <dbReference type="SAM" id="Phobius"/>
    </source>
</evidence>
<feature type="domain" description="FIMAH" evidence="3">
    <location>
        <begin position="116"/>
        <end position="193"/>
    </location>
</feature>
<proteinExistence type="predicted"/>
<accession>A0A1I2K5E9</accession>
<feature type="transmembrane region" description="Helical" evidence="2">
    <location>
        <begin position="35"/>
        <end position="56"/>
    </location>
</feature>
<feature type="compositionally biased region" description="Low complexity" evidence="1">
    <location>
        <begin position="95"/>
        <end position="104"/>
    </location>
</feature>
<sequence>MMSAVPEPHDLHQPTAQLPVVEPRGVYRAANHRRAGLVVAGGAAAALLLLVVWLFADDDEPVPITAAPAPSAAATSAPAQPEATGTAGQSEEPEPSATTTTTPSVRPAQPAELISALVSAIGILEDEDQVDDDDAESLARRLEQAAQRLSRGDTKGALRKVEEFQRKLRDLRTDDDLSDDGFRLLSQGAEQVRAALRRG</sequence>
<dbReference type="InterPro" id="IPR054470">
    <property type="entry name" value="FIMAH_dom"/>
</dbReference>
<feature type="region of interest" description="Disordered" evidence="1">
    <location>
        <begin position="66"/>
        <end position="108"/>
    </location>
</feature>
<evidence type="ECO:0000313" key="5">
    <source>
        <dbReference type="Proteomes" id="UP000199645"/>
    </source>
</evidence>
<reference evidence="4 5" key="1">
    <citation type="submission" date="2016-10" db="EMBL/GenBank/DDBJ databases">
        <authorList>
            <person name="de Groot N.N."/>
        </authorList>
    </citation>
    <scope>NUCLEOTIDE SEQUENCE [LARGE SCALE GENOMIC DNA]</scope>
    <source>
        <strain evidence="4 5">DSM 43019</strain>
    </source>
</reference>
<dbReference type="Proteomes" id="UP000199645">
    <property type="component" value="Unassembled WGS sequence"/>
</dbReference>
<name>A0A1I2K5E9_9ACTN</name>
<keyword evidence="2" id="KW-1133">Transmembrane helix</keyword>